<reference evidence="1" key="3">
    <citation type="submission" date="2025-09" db="UniProtKB">
        <authorList>
            <consortium name="Ensembl"/>
        </authorList>
    </citation>
    <scope>IDENTIFICATION</scope>
</reference>
<name>A0AC11D2P8_SHEEP</name>
<evidence type="ECO:0000313" key="1">
    <source>
        <dbReference type="Ensembl" id="ENSOARP00020038695.1"/>
    </source>
</evidence>
<proteinExistence type="predicted"/>
<dbReference type="Ensembl" id="ENSOART00020060498.1">
    <property type="protein sequence ID" value="ENSOARP00020038695.1"/>
    <property type="gene ID" value="ENSOARG00020027705.1"/>
</dbReference>
<accession>A0AC11D2P8</accession>
<reference evidence="1" key="2">
    <citation type="submission" date="2025-08" db="UniProtKB">
        <authorList>
            <consortium name="Ensembl"/>
        </authorList>
    </citation>
    <scope>IDENTIFICATION</scope>
</reference>
<gene>
    <name evidence="1" type="primary">LOC105616742</name>
</gene>
<organism evidence="1">
    <name type="scientific">Ovis aries</name>
    <name type="common">Sheep</name>
    <dbReference type="NCBI Taxonomy" id="9940"/>
    <lineage>
        <taxon>Eukaryota</taxon>
        <taxon>Metazoa</taxon>
        <taxon>Chordata</taxon>
        <taxon>Craniata</taxon>
        <taxon>Vertebrata</taxon>
        <taxon>Euteleostomi</taxon>
        <taxon>Mammalia</taxon>
        <taxon>Eutheria</taxon>
        <taxon>Laurasiatheria</taxon>
        <taxon>Artiodactyla</taxon>
        <taxon>Ruminantia</taxon>
        <taxon>Pecora</taxon>
        <taxon>Bovidae</taxon>
        <taxon>Caprinae</taxon>
        <taxon>Ovis</taxon>
    </lineage>
</organism>
<sequence length="621" mass="69879">MGSSESKEGQLFIGVILQLLNKRGIKVKKTNVRCFFTFVQEQCPWFPEEGTVNLDTWEKVGKQLKTYYTQHGPEKVPTDTFSLWNVIRDTLDPAHESEKVHVKEGSEEEESKPDYRQLNMLSAMNADSHAENRDEKKDQLSPQDEEDSKEVAVQYHSDEDSSFLAKDTPKSLREISPTRPSVRFKHQTVTGSLEQEKKNMGRLRSPMPPPPHRDEGPPLAVPWRRVLSSPEDEFDPHLEACFSDRGETPYWEPLPMKMIKELKQACAVYGATAPYTITVLEALAARWMTPHDWKTVAKACLSRGQYVLWRAEYEDLAQKQADANQKYGPRYIVKSMLTGTHEFGTLREQMGLDRRTLDQVTACSLGAWRHLPQGKESTSFLNIRQKPEELYEDFISRLTEAVYRVISNSEAAEILIKHLAFENANSTCQAVLCPIKESGQIEDYIRQCADIGPAVIQAIAIAAAIKGNCYQQEVQSFFASRNNLSKSRSSNPGQNTSLSKACYSCGQEGHFVRACPQKAAGSSMPNPASLAAAPNLPKVLCPRCQKGYHWAKDCRSRFHKNGTLLVPDQQLGNRLRGQPQALTMIGATTLNPFIPFVPSQNSSEQPQAAQDWTSVLPPQQY</sequence>
<reference evidence="1" key="1">
    <citation type="submission" date="2020-11" db="EMBL/GenBank/DDBJ databases">
        <authorList>
            <person name="Davenport K.M."/>
            <person name="Bickhart D.M."/>
            <person name="Smith T.P.L."/>
            <person name="Murdoch B.M."/>
            <person name="Rosen B.D."/>
        </authorList>
    </citation>
    <scope>NUCLEOTIDE SEQUENCE [LARGE SCALE GENOMIC DNA]</scope>
    <source>
        <strain evidence="1">OAR_USU_Benz2616</strain>
    </source>
</reference>
<protein>
    <submittedName>
        <fullName evidence="1">Uncharacterized protein</fullName>
    </submittedName>
</protein>